<proteinExistence type="predicted"/>
<sequence length="102" mass="11181">MLGSIFDDKFSNDSAKFRIYGSTFKPDSSALSAEYARLSCKIANKFFADCRTVSLWSASSLIKLGSSIFSFISSNFLVKIGDFSDCASTLSIISLHNGIHFK</sequence>
<dbReference type="WBParaSite" id="nRc.2.0.1.t11874-RA">
    <property type="protein sequence ID" value="nRc.2.0.1.t11874-RA"/>
    <property type="gene ID" value="nRc.2.0.1.g11874"/>
</dbReference>
<keyword evidence="1" id="KW-1185">Reference proteome</keyword>
<dbReference type="AlphaFoldDB" id="A0A915ICG1"/>
<name>A0A915ICG1_ROMCU</name>
<organism evidence="1 2">
    <name type="scientific">Romanomermis culicivorax</name>
    <name type="common">Nematode worm</name>
    <dbReference type="NCBI Taxonomy" id="13658"/>
    <lineage>
        <taxon>Eukaryota</taxon>
        <taxon>Metazoa</taxon>
        <taxon>Ecdysozoa</taxon>
        <taxon>Nematoda</taxon>
        <taxon>Enoplea</taxon>
        <taxon>Dorylaimia</taxon>
        <taxon>Mermithida</taxon>
        <taxon>Mermithoidea</taxon>
        <taxon>Mermithidae</taxon>
        <taxon>Romanomermis</taxon>
    </lineage>
</organism>
<protein>
    <submittedName>
        <fullName evidence="2">Uncharacterized protein</fullName>
    </submittedName>
</protein>
<reference evidence="2" key="1">
    <citation type="submission" date="2022-11" db="UniProtKB">
        <authorList>
            <consortium name="WormBaseParasite"/>
        </authorList>
    </citation>
    <scope>IDENTIFICATION</scope>
</reference>
<evidence type="ECO:0000313" key="1">
    <source>
        <dbReference type="Proteomes" id="UP000887565"/>
    </source>
</evidence>
<dbReference type="Proteomes" id="UP000887565">
    <property type="component" value="Unplaced"/>
</dbReference>
<evidence type="ECO:0000313" key="2">
    <source>
        <dbReference type="WBParaSite" id="nRc.2.0.1.t11874-RA"/>
    </source>
</evidence>
<accession>A0A915ICG1</accession>